<dbReference type="AlphaFoldDB" id="A0A1F6Y5M6"/>
<protein>
    <submittedName>
        <fullName evidence="2">Uncharacterized protein</fullName>
    </submittedName>
</protein>
<reference evidence="2 3" key="1">
    <citation type="journal article" date="2016" name="Nat. Commun.">
        <title>Thousands of microbial genomes shed light on interconnected biogeochemical processes in an aquifer system.</title>
        <authorList>
            <person name="Anantharaman K."/>
            <person name="Brown C.T."/>
            <person name="Hug L.A."/>
            <person name="Sharon I."/>
            <person name="Castelle C.J."/>
            <person name="Probst A.J."/>
            <person name="Thomas B.C."/>
            <person name="Singh A."/>
            <person name="Wilkins M.J."/>
            <person name="Karaoz U."/>
            <person name="Brodie E.L."/>
            <person name="Williams K.H."/>
            <person name="Hubbard S.S."/>
            <person name="Banfield J.F."/>
        </authorList>
    </citation>
    <scope>NUCLEOTIDE SEQUENCE [LARGE SCALE GENOMIC DNA]</scope>
</reference>
<evidence type="ECO:0000313" key="3">
    <source>
        <dbReference type="Proteomes" id="UP000177693"/>
    </source>
</evidence>
<keyword evidence="1" id="KW-1133">Transmembrane helix</keyword>
<name>A0A1F6Y5M6_9BACT</name>
<keyword evidence="1" id="KW-0472">Membrane</keyword>
<evidence type="ECO:0000256" key="1">
    <source>
        <dbReference type="SAM" id="Phobius"/>
    </source>
</evidence>
<accession>A0A1F6Y5M6</accession>
<feature type="transmembrane region" description="Helical" evidence="1">
    <location>
        <begin position="52"/>
        <end position="80"/>
    </location>
</feature>
<dbReference type="EMBL" id="MFVL01000013">
    <property type="protein sequence ID" value="OGJ01649.1"/>
    <property type="molecule type" value="Genomic_DNA"/>
</dbReference>
<organism evidence="2 3">
    <name type="scientific">Candidatus Nomurabacteria bacterium RIFCSPLOWO2_02_FULL_40_67</name>
    <dbReference type="NCBI Taxonomy" id="1801787"/>
    <lineage>
        <taxon>Bacteria</taxon>
        <taxon>Candidatus Nomuraibacteriota</taxon>
    </lineage>
</organism>
<gene>
    <name evidence="2" type="ORF">A3I23_00030</name>
</gene>
<keyword evidence="1" id="KW-0812">Transmembrane</keyword>
<evidence type="ECO:0000313" key="2">
    <source>
        <dbReference type="EMBL" id="OGJ01649.1"/>
    </source>
</evidence>
<sequence length="127" mass="14653">MKKYTIPPNLLLYFILGVPCFFLAEGMMYIFYDHAGKVPPLWAFAVALILSTFLLLFSLAILFFLFAIFYAICCGMIVWIGEKLKPCEKSPNGRHKWEEVEEDRTRRTDWGCIPGTYCAHCGERKKA</sequence>
<feature type="transmembrane region" description="Helical" evidence="1">
    <location>
        <begin position="12"/>
        <end position="32"/>
    </location>
</feature>
<comment type="caution">
    <text evidence="2">The sequence shown here is derived from an EMBL/GenBank/DDBJ whole genome shotgun (WGS) entry which is preliminary data.</text>
</comment>
<dbReference type="Proteomes" id="UP000177693">
    <property type="component" value="Unassembled WGS sequence"/>
</dbReference>
<proteinExistence type="predicted"/>